<feature type="disulfide bond" evidence="14">
    <location>
        <begin position="683"/>
        <end position="695"/>
    </location>
</feature>
<dbReference type="PROSITE" id="PS51115">
    <property type="entry name" value="LAMININ_IVA"/>
    <property type="match status" value="1"/>
</dbReference>
<keyword evidence="12 14" id="KW-0424">Laminin EGF-like domain</keyword>
<feature type="disulfide bond" evidence="14">
    <location>
        <begin position="441"/>
        <end position="450"/>
    </location>
</feature>
<dbReference type="InterPro" id="IPR000034">
    <property type="entry name" value="Laminin_IV"/>
</dbReference>
<keyword evidence="6" id="KW-0677">Repeat</keyword>
<dbReference type="PANTHER" id="PTHR10574:SF435">
    <property type="entry name" value="LAMININ SUBUNIT GAMMA-1"/>
    <property type="match status" value="1"/>
</dbReference>
<proteinExistence type="predicted"/>
<evidence type="ECO:0000256" key="15">
    <source>
        <dbReference type="SAM" id="Coils"/>
    </source>
</evidence>
<dbReference type="GO" id="GO:0048731">
    <property type="term" value="P:system development"/>
    <property type="evidence" value="ECO:0007669"/>
    <property type="project" value="UniProtKB-ARBA"/>
</dbReference>
<dbReference type="FunFam" id="2.10.25.10:FF:000758">
    <property type="entry name" value="Laminin subunit gamma 1"/>
    <property type="match status" value="1"/>
</dbReference>
<dbReference type="InterPro" id="IPR050440">
    <property type="entry name" value="Laminin/Netrin_ECM"/>
</dbReference>
<evidence type="ECO:0000256" key="1">
    <source>
        <dbReference type="ARBA" id="ARBA00002418"/>
    </source>
</evidence>
<evidence type="ECO:0000256" key="14">
    <source>
        <dbReference type="PROSITE-ProRule" id="PRU00460"/>
    </source>
</evidence>
<dbReference type="FunFam" id="2.10.25.10:FF:000193">
    <property type="entry name" value="Laminin subunit gamma 1"/>
    <property type="match status" value="1"/>
</dbReference>
<keyword evidence="9 15" id="KW-0175">Coiled coil</keyword>
<feature type="disulfide bond" evidence="14">
    <location>
        <begin position="656"/>
        <end position="665"/>
    </location>
</feature>
<feature type="disulfide bond" evidence="14">
    <location>
        <begin position="113"/>
        <end position="122"/>
    </location>
</feature>
<feature type="domain" description="Laminin EGF-like" evidence="17">
    <location>
        <begin position="635"/>
        <end position="682"/>
    </location>
</feature>
<evidence type="ECO:0000259" key="18">
    <source>
        <dbReference type="PROSITE" id="PS51115"/>
    </source>
</evidence>
<feature type="disulfide bond" evidence="14">
    <location>
        <begin position="93"/>
        <end position="105"/>
    </location>
</feature>
<dbReference type="PRINTS" id="PR00011">
    <property type="entry name" value="EGFLAMININ"/>
</dbReference>
<feature type="disulfide bond" evidence="14">
    <location>
        <begin position="607"/>
        <end position="616"/>
    </location>
</feature>
<comment type="subcellular location">
    <subcellularLocation>
        <location evidence="2">Secreted</location>
        <location evidence="2">Extracellular space</location>
        <location evidence="2">Extracellular matrix</location>
        <location evidence="2">Basement membrane</location>
    </subcellularLocation>
</comment>
<sequence length="1318" mass="144762">MTLTRSHSRILLAVCAVCAVCQAAKWDGITPWFSGSSCNCNGFSNRCFFDKELYARTGHGGHCLDCTGNRDGPNCERCRENYYQREDGYCTACNCNEVGSRSLQCNSEGRCQCKPGVTGEKCDRCEENYYDFGNQGCKPCGCNSAGSLGNQPRCDPYSGTCQCKENVEGKRCGGCKPGYFNLDFENEFGCTPCFCYGHASVCRSAPGYSKVGIESIFARGNERWSAQDYSGRALSIQYNGITQAIGASAPGREPVYFVAPDRFLGDQRASYNQDLTFKLRIGENGPSPTVEDIVLEGAGLSITQAIFAQQNPLPSIATQEYKFRLHEHPQYGWQPRLSARDFMSVLANLTAIHIRATYTPEGVGFLDDVVLRSARGGAAGRPANWIEMCTCPDGYVGQFCESCAPAFRHEPANGGPFAPCVPCNCNGHADICDPETGRCICRHNTAGDNCDRCARGYYGNSLQGTPYDCKHCPCPNQGACTQLVDETVVCLECPRGYGGPRCDLCSDGYYGDPTGRFGPVRVCQPCDCNQNVDPNAVGNCNRTTGECLKCIYNTAGRECDQCMPGFYGDALAIPKGDCKQCQCNHYGTQETGFGPPVCDQLTGQCHCKIHVVGKNCDRCEDGFYNIVSGEGCQPCNCDPVGSLNHTCDLYSGQCQCRPGVTGQRCDVCQAYQYGFSLAGCKPCECDQIGSLALQCDPLGQCPCLENVEGRQCDRCKENKYDRQRGCVDCPACYNLVQSAANDHRARLSELEKVLHDIASNPTVISDQDFEKKLKDVQGIVEELWNEARHGAGGEDKSLLERLEELQRRFDAVGELTDQTNQLTDKALFSTAQGIGNVTQAEETIEKAFESFKDAMDYVQTDGSAALKKAMERSDEFGQTSSQMSEIAREARGLAEKQEKEADDIQLVAARAVNTSTAAYELARDAIKQQQNISDELKGLGLVIDNTGEKLEHTKVLAEEASAAVADIHTNALKIYTDIYSLNIPEINIPKLKQVAELTAAEARRIKQEAEDLLAENESLLDDMRDQIDETRELLERGHTQQQIADELLADTDAAKAKAEEAVSKGDEILETAKKTLKTLQDFDQQVQDSKYKAEDALLMVPKIRELIADAENKTGDARQALAGAEHNAQIARDTAQEAQQKYAEQASHEADLIRQGADQTKNDASKVRDEAEALEGRVAVTANKIKELDALAAQDEELTTMAKNKVGQAKSKSANATRQVEKALDDVQAIIEELNRLPNIDPVLLDDLQLRLDRAEEEFRVANLDGRIQELKDARISQTQWVKNYQDQVDMLQADVQNIEDISNSLPDGCWKRVQLEP</sequence>
<dbReference type="GO" id="GO:0005604">
    <property type="term" value="C:basement membrane"/>
    <property type="evidence" value="ECO:0007669"/>
    <property type="project" value="UniProtKB-SubCell"/>
</dbReference>
<evidence type="ECO:0000256" key="5">
    <source>
        <dbReference type="ARBA" id="ARBA00022729"/>
    </source>
</evidence>
<dbReference type="GO" id="GO:0009888">
    <property type="term" value="P:tissue development"/>
    <property type="evidence" value="ECO:0007669"/>
    <property type="project" value="TreeGrafter"/>
</dbReference>
<keyword evidence="10 14" id="KW-1015">Disulfide bond</keyword>
<dbReference type="Gene3D" id="2.10.25.10">
    <property type="entry name" value="Laminin"/>
    <property type="match status" value="9"/>
</dbReference>
<comment type="caution">
    <text evidence="19">The sequence shown here is derived from an EMBL/GenBank/DDBJ whole genome shotgun (WGS) entry which is preliminary data.</text>
</comment>
<keyword evidence="7" id="KW-0084">Basement membrane</keyword>
<feature type="disulfide bond" evidence="14">
    <location>
        <begin position="637"/>
        <end position="654"/>
    </location>
</feature>
<keyword evidence="8" id="KW-0130">Cell adhesion</keyword>
<feature type="domain" description="Laminin IV type A" evidence="18">
    <location>
        <begin position="219"/>
        <end position="388"/>
    </location>
</feature>
<dbReference type="PROSITE" id="PS01248">
    <property type="entry name" value="EGF_LAM_1"/>
    <property type="match status" value="6"/>
</dbReference>
<dbReference type="Proteomes" id="UP000235965">
    <property type="component" value="Unassembled WGS sequence"/>
</dbReference>
<dbReference type="PANTHER" id="PTHR10574">
    <property type="entry name" value="NETRIN/LAMININ-RELATED"/>
    <property type="match status" value="1"/>
</dbReference>
<evidence type="ECO:0000256" key="10">
    <source>
        <dbReference type="ARBA" id="ARBA00023157"/>
    </source>
</evidence>
<feature type="coiled-coil region" evidence="15">
    <location>
        <begin position="1213"/>
        <end position="1302"/>
    </location>
</feature>
<feature type="domain" description="Laminin EGF-like" evidence="17">
    <location>
        <begin position="581"/>
        <end position="634"/>
    </location>
</feature>
<feature type="signal peptide" evidence="16">
    <location>
        <begin position="1"/>
        <end position="23"/>
    </location>
</feature>
<evidence type="ECO:0000256" key="13">
    <source>
        <dbReference type="ARBA" id="ARBA00065619"/>
    </source>
</evidence>
<feature type="disulfide bond" evidence="14">
    <location>
        <begin position="703"/>
        <end position="712"/>
    </location>
</feature>
<feature type="domain" description="Laminin EGF-like" evidence="17">
    <location>
        <begin position="683"/>
        <end position="728"/>
    </location>
</feature>
<accession>A0A2J7RDA6</accession>
<comment type="caution">
    <text evidence="14">Lacks conserved residue(s) required for the propagation of feature annotation.</text>
</comment>
<feature type="coiled-coil region" evidence="15">
    <location>
        <begin position="1107"/>
        <end position="1177"/>
    </location>
</feature>
<feature type="domain" description="Laminin EGF-like" evidence="17">
    <location>
        <begin position="93"/>
        <end position="139"/>
    </location>
</feature>
<evidence type="ECO:0000256" key="6">
    <source>
        <dbReference type="ARBA" id="ARBA00022737"/>
    </source>
</evidence>
<dbReference type="SMART" id="SM00180">
    <property type="entry name" value="EGF_Lam"/>
    <property type="match status" value="9"/>
</dbReference>
<keyword evidence="3" id="KW-0964">Secreted</keyword>
<dbReference type="FunFam" id="2.10.25.10:FF:000174">
    <property type="entry name" value="Laminin subunit gamma-1"/>
    <property type="match status" value="1"/>
</dbReference>
<dbReference type="Pfam" id="PF00053">
    <property type="entry name" value="EGF_laminin"/>
    <property type="match status" value="10"/>
</dbReference>
<dbReference type="GO" id="GO:0007155">
    <property type="term" value="P:cell adhesion"/>
    <property type="evidence" value="ECO:0007669"/>
    <property type="project" value="UniProtKB-KW"/>
</dbReference>
<evidence type="ECO:0000259" key="17">
    <source>
        <dbReference type="PROSITE" id="PS50027"/>
    </source>
</evidence>
<feature type="disulfide bond" evidence="14">
    <location>
        <begin position="163"/>
        <end position="172"/>
    </location>
</feature>
<keyword evidence="11" id="KW-0325">Glycoprotein</keyword>
<dbReference type="GO" id="GO:0009887">
    <property type="term" value="P:animal organ morphogenesis"/>
    <property type="evidence" value="ECO:0007669"/>
    <property type="project" value="TreeGrafter"/>
</dbReference>
<dbReference type="InParanoid" id="A0A2J7RDA6"/>
<feature type="domain" description="Laminin EGF-like" evidence="17">
    <location>
        <begin position="423"/>
        <end position="471"/>
    </location>
</feature>
<evidence type="ECO:0000256" key="9">
    <source>
        <dbReference type="ARBA" id="ARBA00023054"/>
    </source>
</evidence>
<feature type="chain" id="PRO_5014400414" evidence="16">
    <location>
        <begin position="24"/>
        <end position="1318"/>
    </location>
</feature>
<dbReference type="FunCoup" id="A0A2J7RDA6">
    <property type="interactions" value="99"/>
</dbReference>
<dbReference type="STRING" id="105785.A0A2J7RDA6"/>
<evidence type="ECO:0000256" key="3">
    <source>
        <dbReference type="ARBA" id="ARBA00022525"/>
    </source>
</evidence>
<evidence type="ECO:0000256" key="8">
    <source>
        <dbReference type="ARBA" id="ARBA00022889"/>
    </source>
</evidence>
<evidence type="ECO:0000256" key="16">
    <source>
        <dbReference type="SAM" id="SignalP"/>
    </source>
</evidence>
<dbReference type="FunFam" id="2.10.25.10:FF:000105">
    <property type="entry name" value="laminin subunit gamma-1"/>
    <property type="match status" value="1"/>
</dbReference>
<comment type="subunit">
    <text evidence="13">Laminin is a complex glycoprotein, consisting of three different polypeptide chains (alpha, beta, gamma), which are bound to each other by disulfide bonds into a cross-shaped molecule comprising one long and three short arms with globules at each end.</text>
</comment>
<feature type="domain" description="Laminin EGF-like" evidence="17">
    <location>
        <begin position="526"/>
        <end position="580"/>
    </location>
</feature>
<protein>
    <submittedName>
        <fullName evidence="19">Laminin subunit gamma-1</fullName>
    </submittedName>
</protein>
<dbReference type="Pfam" id="PF00052">
    <property type="entry name" value="Laminin_B"/>
    <property type="match status" value="1"/>
</dbReference>
<feature type="disulfide bond" evidence="14">
    <location>
        <begin position="550"/>
        <end position="559"/>
    </location>
</feature>
<dbReference type="InterPro" id="IPR000742">
    <property type="entry name" value="EGF"/>
</dbReference>
<evidence type="ECO:0000256" key="11">
    <source>
        <dbReference type="ARBA" id="ARBA00023180"/>
    </source>
</evidence>
<gene>
    <name evidence="19" type="ORF">B7P43_G10186</name>
</gene>
<dbReference type="PROSITE" id="PS50027">
    <property type="entry name" value="EGF_LAM_2"/>
    <property type="match status" value="7"/>
</dbReference>
<keyword evidence="5 16" id="KW-0732">Signal</keyword>
<dbReference type="EMBL" id="NEVH01005291">
    <property type="protein sequence ID" value="PNF38815.1"/>
    <property type="molecule type" value="Genomic_DNA"/>
</dbReference>
<keyword evidence="20" id="KW-1185">Reference proteome</keyword>
<organism evidence="19 20">
    <name type="scientific">Cryptotermes secundus</name>
    <dbReference type="NCBI Taxonomy" id="105785"/>
    <lineage>
        <taxon>Eukaryota</taxon>
        <taxon>Metazoa</taxon>
        <taxon>Ecdysozoa</taxon>
        <taxon>Arthropoda</taxon>
        <taxon>Hexapoda</taxon>
        <taxon>Insecta</taxon>
        <taxon>Pterygota</taxon>
        <taxon>Neoptera</taxon>
        <taxon>Polyneoptera</taxon>
        <taxon>Dictyoptera</taxon>
        <taxon>Blattodea</taxon>
        <taxon>Blattoidea</taxon>
        <taxon>Termitoidae</taxon>
        <taxon>Kalotermitidae</taxon>
        <taxon>Cryptotermitinae</taxon>
        <taxon>Cryptotermes</taxon>
    </lineage>
</organism>
<evidence type="ECO:0000256" key="2">
    <source>
        <dbReference type="ARBA" id="ARBA00004302"/>
    </source>
</evidence>
<name>A0A2J7RDA6_9NEOP</name>
<dbReference type="SUPFAM" id="SSF58104">
    <property type="entry name" value="Methyl-accepting chemotaxis protein (MCP) signaling domain"/>
    <property type="match status" value="1"/>
</dbReference>
<evidence type="ECO:0000256" key="12">
    <source>
        <dbReference type="ARBA" id="ARBA00023292"/>
    </source>
</evidence>
<keyword evidence="4" id="KW-0272">Extracellular matrix</keyword>
<evidence type="ECO:0000313" key="19">
    <source>
        <dbReference type="EMBL" id="PNF38815.1"/>
    </source>
</evidence>
<reference evidence="19 20" key="1">
    <citation type="submission" date="2017-12" db="EMBL/GenBank/DDBJ databases">
        <title>Hemimetabolous genomes reveal molecular basis of termite eusociality.</title>
        <authorList>
            <person name="Harrison M.C."/>
            <person name="Jongepier E."/>
            <person name="Robertson H.M."/>
            <person name="Arning N."/>
            <person name="Bitard-Feildel T."/>
            <person name="Chao H."/>
            <person name="Childers C.P."/>
            <person name="Dinh H."/>
            <person name="Doddapaneni H."/>
            <person name="Dugan S."/>
            <person name="Gowin J."/>
            <person name="Greiner C."/>
            <person name="Han Y."/>
            <person name="Hu H."/>
            <person name="Hughes D.S.T."/>
            <person name="Huylmans A.-K."/>
            <person name="Kemena C."/>
            <person name="Kremer L.P.M."/>
            <person name="Lee S.L."/>
            <person name="Lopez-Ezquerra A."/>
            <person name="Mallet L."/>
            <person name="Monroy-Kuhn J.M."/>
            <person name="Moser A."/>
            <person name="Murali S.C."/>
            <person name="Muzny D.M."/>
            <person name="Otani S."/>
            <person name="Piulachs M.-D."/>
            <person name="Poelchau M."/>
            <person name="Qu J."/>
            <person name="Schaub F."/>
            <person name="Wada-Katsumata A."/>
            <person name="Worley K.C."/>
            <person name="Xie Q."/>
            <person name="Ylla G."/>
            <person name="Poulsen M."/>
            <person name="Gibbs R.A."/>
            <person name="Schal C."/>
            <person name="Richards S."/>
            <person name="Belles X."/>
            <person name="Korb J."/>
            <person name="Bornberg-Bauer E."/>
        </authorList>
    </citation>
    <scope>NUCLEOTIDE SEQUENCE [LARGE SCALE GENOMIC DNA]</scope>
    <source>
        <tissue evidence="19">Whole body</tissue>
    </source>
</reference>
<dbReference type="FunFam" id="2.10.25.10:FF:000224">
    <property type="entry name" value="Usherin"/>
    <property type="match status" value="1"/>
</dbReference>
<comment type="function">
    <text evidence="1">Binding to cells via a high affinity receptor, laminin is thought to mediate the attachment, migration and organization of cells into tissues during embryonic development by interacting with other extracellular matrix components.</text>
</comment>
<evidence type="ECO:0000313" key="20">
    <source>
        <dbReference type="Proteomes" id="UP000235965"/>
    </source>
</evidence>
<evidence type="ECO:0000256" key="7">
    <source>
        <dbReference type="ARBA" id="ARBA00022869"/>
    </source>
</evidence>
<feature type="disulfide bond" evidence="14">
    <location>
        <begin position="635"/>
        <end position="647"/>
    </location>
</feature>
<dbReference type="SUPFAM" id="SSF57196">
    <property type="entry name" value="EGF/Laminin"/>
    <property type="match status" value="9"/>
</dbReference>
<feature type="domain" description="Laminin EGF-like" evidence="17">
    <location>
        <begin position="140"/>
        <end position="192"/>
    </location>
</feature>
<dbReference type="CDD" id="cd00055">
    <property type="entry name" value="EGF_Lam"/>
    <property type="match status" value="7"/>
</dbReference>
<dbReference type="OrthoDB" id="430826at2759"/>
<feature type="coiled-coil region" evidence="15">
    <location>
        <begin position="992"/>
        <end position="1033"/>
    </location>
</feature>
<evidence type="ECO:0000256" key="4">
    <source>
        <dbReference type="ARBA" id="ARBA00022530"/>
    </source>
</evidence>
<dbReference type="InterPro" id="IPR002049">
    <property type="entry name" value="LE_dom"/>
</dbReference>
<dbReference type="SMART" id="SM00281">
    <property type="entry name" value="LamB"/>
    <property type="match status" value="1"/>
</dbReference>
<dbReference type="FunFam" id="2.10.25.10:FF:000067">
    <property type="entry name" value="Laminin subunit gamma 1"/>
    <property type="match status" value="2"/>
</dbReference>
<dbReference type="SMART" id="SM00181">
    <property type="entry name" value="EGF"/>
    <property type="match status" value="5"/>
</dbReference>